<accession>A0AAN4UT76</accession>
<evidence type="ECO:0008006" key="3">
    <source>
        <dbReference type="Google" id="ProtNLM"/>
    </source>
</evidence>
<name>A0AAN4UT76_9RHOB</name>
<dbReference type="InterPro" id="IPR009888">
    <property type="entry name" value="CdiI_Proteobact"/>
</dbReference>
<comment type="caution">
    <text evidence="1">The sequence shown here is derived from an EMBL/GenBank/DDBJ whole genome shotgun (WGS) entry which is preliminary data.</text>
</comment>
<reference evidence="1" key="1">
    <citation type="journal article" date="2014" name="Int. J. Syst. Evol. Microbiol.">
        <title>Complete genome sequence of Corynebacterium casei LMG S-19264T (=DSM 44701T), isolated from a smear-ripened cheese.</title>
        <authorList>
            <consortium name="US DOE Joint Genome Institute (JGI-PGF)"/>
            <person name="Walter F."/>
            <person name="Albersmeier A."/>
            <person name="Kalinowski J."/>
            <person name="Ruckert C."/>
        </authorList>
    </citation>
    <scope>NUCLEOTIDE SEQUENCE</scope>
    <source>
        <strain evidence="1">CGMCC 1.10859</strain>
    </source>
</reference>
<protein>
    <recommendedName>
        <fullName evidence="3">DUF1436 family protein</fullName>
    </recommendedName>
</protein>
<dbReference type="SUPFAM" id="SSF160207">
    <property type="entry name" value="NMB0488-like"/>
    <property type="match status" value="1"/>
</dbReference>
<dbReference type="Gene3D" id="3.40.1590.10">
    <property type="entry name" value="NMB0488-like"/>
    <property type="match status" value="1"/>
</dbReference>
<dbReference type="EMBL" id="BNAB01000013">
    <property type="protein sequence ID" value="GHE03645.1"/>
    <property type="molecule type" value="Genomic_DNA"/>
</dbReference>
<dbReference type="CDD" id="cd13445">
    <property type="entry name" value="CDI_inhibitor_EC869_like"/>
    <property type="match status" value="1"/>
</dbReference>
<dbReference type="Pfam" id="PF07262">
    <property type="entry name" value="CdiI"/>
    <property type="match status" value="1"/>
</dbReference>
<dbReference type="InterPro" id="IPR037891">
    <property type="entry name" value="Cdil-like_sf"/>
</dbReference>
<gene>
    <name evidence="1" type="ORF">GCM10008024_27830</name>
</gene>
<reference evidence="1" key="2">
    <citation type="submission" date="2023-06" db="EMBL/GenBank/DDBJ databases">
        <authorList>
            <person name="Sun Q."/>
            <person name="Zhou Y."/>
        </authorList>
    </citation>
    <scope>NUCLEOTIDE SEQUENCE</scope>
    <source>
        <strain evidence="1">CGMCC 1.10859</strain>
    </source>
</reference>
<dbReference type="RefSeq" id="WP_081824989.1">
    <property type="nucleotide sequence ID" value="NZ_BNAB01000013.1"/>
</dbReference>
<dbReference type="Proteomes" id="UP000634647">
    <property type="component" value="Unassembled WGS sequence"/>
</dbReference>
<dbReference type="AlphaFoldDB" id="A0AAN4UT76"/>
<proteinExistence type="predicted"/>
<organism evidence="1 2">
    <name type="scientific">Allgaiera indica</name>
    <dbReference type="NCBI Taxonomy" id="765699"/>
    <lineage>
        <taxon>Bacteria</taxon>
        <taxon>Pseudomonadati</taxon>
        <taxon>Pseudomonadota</taxon>
        <taxon>Alphaproteobacteria</taxon>
        <taxon>Rhodobacterales</taxon>
        <taxon>Paracoccaceae</taxon>
        <taxon>Allgaiera</taxon>
    </lineage>
</organism>
<evidence type="ECO:0000313" key="1">
    <source>
        <dbReference type="EMBL" id="GHE03645.1"/>
    </source>
</evidence>
<sequence>MKPDPRGYHEYLSPDLTALEIGGHARAALLASRFIAPDHPEWDEVIRFPTKEEFKAWEEADKARAGVKTLKALFNGAGHVSLDLQEGEINLIPWRYRGRGHWEGIRDHEDTVLAEEVSDEALGKAILDALDISRSA</sequence>
<evidence type="ECO:0000313" key="2">
    <source>
        <dbReference type="Proteomes" id="UP000634647"/>
    </source>
</evidence>